<dbReference type="STRING" id="469383.Cwoe_3645"/>
<dbReference type="EMBL" id="CP001854">
    <property type="protein sequence ID" value="ADB52062.1"/>
    <property type="molecule type" value="Genomic_DNA"/>
</dbReference>
<reference evidence="10" key="2">
    <citation type="submission" date="2010-01" db="EMBL/GenBank/DDBJ databases">
        <title>The complete genome of Conexibacter woesei DSM 14684.</title>
        <authorList>
            <consortium name="US DOE Joint Genome Institute (JGI-PGF)"/>
            <person name="Lucas S."/>
            <person name="Copeland A."/>
            <person name="Lapidus A."/>
            <person name="Glavina del Rio T."/>
            <person name="Dalin E."/>
            <person name="Tice H."/>
            <person name="Bruce D."/>
            <person name="Goodwin L."/>
            <person name="Pitluck S."/>
            <person name="Kyrpides N."/>
            <person name="Mavromatis K."/>
            <person name="Ivanova N."/>
            <person name="Mikhailova N."/>
            <person name="Chertkov O."/>
            <person name="Brettin T."/>
            <person name="Detter J.C."/>
            <person name="Han C."/>
            <person name="Larimer F."/>
            <person name="Land M."/>
            <person name="Hauser L."/>
            <person name="Markowitz V."/>
            <person name="Cheng J.-F."/>
            <person name="Hugenholtz P."/>
            <person name="Woyke T."/>
            <person name="Wu D."/>
            <person name="Pukall R."/>
            <person name="Steenblock K."/>
            <person name="Schneider S."/>
            <person name="Klenk H.-P."/>
            <person name="Eisen J.A."/>
        </authorList>
    </citation>
    <scope>NUCLEOTIDE SEQUENCE [LARGE SCALE GENOMIC DNA]</scope>
    <source>
        <strain evidence="10">DSM 14684 / CIP 108061 / JCM 11494 / NBRC 100937 / ID131577</strain>
    </source>
</reference>
<feature type="compositionally biased region" description="Basic and acidic residues" evidence="8">
    <location>
        <begin position="157"/>
        <end position="166"/>
    </location>
</feature>
<dbReference type="HOGENOM" id="CLU_1188322_0_0_11"/>
<dbReference type="Gene3D" id="6.10.250.660">
    <property type="match status" value="1"/>
</dbReference>
<evidence type="ECO:0000256" key="4">
    <source>
        <dbReference type="ARBA" id="ARBA00022618"/>
    </source>
</evidence>
<feature type="compositionally biased region" description="Acidic residues" evidence="8">
    <location>
        <begin position="27"/>
        <end position="36"/>
    </location>
</feature>
<feature type="region of interest" description="Disordered" evidence="8">
    <location>
        <begin position="209"/>
        <end position="233"/>
    </location>
</feature>
<feature type="region of interest" description="Disordered" evidence="8">
    <location>
        <begin position="144"/>
        <end position="166"/>
    </location>
</feature>
<evidence type="ECO:0000256" key="7">
    <source>
        <dbReference type="ARBA" id="ARBA00031737"/>
    </source>
</evidence>
<dbReference type="Proteomes" id="UP000008229">
    <property type="component" value="Chromosome"/>
</dbReference>
<dbReference type="GO" id="GO:0051301">
    <property type="term" value="P:cell division"/>
    <property type="evidence" value="ECO:0007669"/>
    <property type="project" value="UniProtKB-KW"/>
</dbReference>
<feature type="compositionally biased region" description="Acidic residues" evidence="8">
    <location>
        <begin position="1"/>
        <end position="11"/>
    </location>
</feature>
<reference evidence="9 10" key="1">
    <citation type="journal article" date="2010" name="Stand. Genomic Sci.">
        <title>Complete genome sequence of Conexibacter woesei type strain (ID131577).</title>
        <authorList>
            <person name="Pukall R."/>
            <person name="Lapidus A."/>
            <person name="Glavina Del Rio T."/>
            <person name="Copeland A."/>
            <person name="Tice H."/>
            <person name="Cheng J.-F."/>
            <person name="Lucas S."/>
            <person name="Chen F."/>
            <person name="Nolan M."/>
            <person name="Bruce D."/>
            <person name="Goodwin L."/>
            <person name="Pitluck S."/>
            <person name="Mavromatis K."/>
            <person name="Ivanova N."/>
            <person name="Ovchinnikova G."/>
            <person name="Pati A."/>
            <person name="Chen A."/>
            <person name="Palaniappan K."/>
            <person name="Land M."/>
            <person name="Hauser L."/>
            <person name="Chang Y.-J."/>
            <person name="Jeffries C.D."/>
            <person name="Chain P."/>
            <person name="Meincke L."/>
            <person name="Sims D."/>
            <person name="Brettin T."/>
            <person name="Detter J.C."/>
            <person name="Rohde M."/>
            <person name="Goeker M."/>
            <person name="Bristow J."/>
            <person name="Eisen J.A."/>
            <person name="Markowitz V."/>
            <person name="Kyrpides N.C."/>
            <person name="Klenk H.-P."/>
            <person name="Hugenholtz P."/>
        </authorList>
    </citation>
    <scope>NUCLEOTIDE SEQUENCE [LARGE SCALE GENOMIC DNA]</scope>
    <source>
        <strain evidence="10">DSM 14684 / CIP 108061 / JCM 11494 / NBRC 100937 / ID131577</strain>
    </source>
</reference>
<keyword evidence="3" id="KW-0963">Cytoplasm</keyword>
<dbReference type="Pfam" id="PF05103">
    <property type="entry name" value="DivIVA"/>
    <property type="match status" value="1"/>
</dbReference>
<evidence type="ECO:0000256" key="3">
    <source>
        <dbReference type="ARBA" id="ARBA00022490"/>
    </source>
</evidence>
<organism evidence="9 10">
    <name type="scientific">Conexibacter woesei (strain DSM 14684 / CCUG 47730 / CIP 108061 / JCM 11494 / NBRC 100937 / ID131577)</name>
    <dbReference type="NCBI Taxonomy" id="469383"/>
    <lineage>
        <taxon>Bacteria</taxon>
        <taxon>Bacillati</taxon>
        <taxon>Actinomycetota</taxon>
        <taxon>Thermoleophilia</taxon>
        <taxon>Solirubrobacterales</taxon>
        <taxon>Conexibacteraceae</taxon>
        <taxon>Conexibacter</taxon>
    </lineage>
</organism>
<evidence type="ECO:0000313" key="9">
    <source>
        <dbReference type="EMBL" id="ADB52062.1"/>
    </source>
</evidence>
<feature type="region of interest" description="Disordered" evidence="8">
    <location>
        <begin position="1"/>
        <end position="54"/>
    </location>
</feature>
<dbReference type="KEGG" id="cwo:Cwoe_3645"/>
<evidence type="ECO:0000256" key="6">
    <source>
        <dbReference type="ARBA" id="ARBA00023306"/>
    </source>
</evidence>
<evidence type="ECO:0000313" key="10">
    <source>
        <dbReference type="Proteomes" id="UP000008229"/>
    </source>
</evidence>
<dbReference type="RefSeq" id="WP_012935113.1">
    <property type="nucleotide sequence ID" value="NC_013739.1"/>
</dbReference>
<keyword evidence="4" id="KW-0132">Cell division</keyword>
<dbReference type="GO" id="GO:0005737">
    <property type="term" value="C:cytoplasm"/>
    <property type="evidence" value="ECO:0007669"/>
    <property type="project" value="UniProtKB-SubCell"/>
</dbReference>
<keyword evidence="10" id="KW-1185">Reference proteome</keyword>
<name>D3F199_CONWI</name>
<accession>D3F199</accession>
<evidence type="ECO:0000256" key="2">
    <source>
        <dbReference type="ARBA" id="ARBA00018787"/>
    </source>
</evidence>
<dbReference type="NCBIfam" id="TIGR03544">
    <property type="entry name" value="DivI1A_domain"/>
    <property type="match status" value="1"/>
</dbReference>
<feature type="compositionally biased region" description="Acidic residues" evidence="8">
    <location>
        <begin position="43"/>
        <end position="52"/>
    </location>
</feature>
<evidence type="ECO:0000256" key="5">
    <source>
        <dbReference type="ARBA" id="ARBA00023054"/>
    </source>
</evidence>
<sequence length="233" mass="25369">MALNPTDDDEQPTQAHTPAGARKQEPEPDLDPDVDADGAPSAESEDESESEGELGYLGATEAFAAVEAEAATRREPPRDPEIEALRGVTFETVWRGYDAHAVDAYVAAVERTVARFEENTSPTEAVRAALDRVGEQTSAILRQAERSAEEMTSTSRAKADDRLQRAEREAAELQSDAVERVRSLDDDIERLWQERQRLIDATKELADQLSGVAADAEARFPPEEGQPPRGGGA</sequence>
<dbReference type="InterPro" id="IPR007793">
    <property type="entry name" value="DivIVA_fam"/>
</dbReference>
<dbReference type="AlphaFoldDB" id="D3F199"/>
<keyword evidence="6" id="KW-0131">Cell cycle</keyword>
<protein>
    <recommendedName>
        <fullName evidence="2">Cell wall synthesis protein Wag31</fullName>
    </recommendedName>
    <alternativeName>
        <fullName evidence="7">Antigen 84</fullName>
    </alternativeName>
</protein>
<gene>
    <name evidence="9" type="ordered locus">Cwoe_3645</name>
</gene>
<evidence type="ECO:0000256" key="1">
    <source>
        <dbReference type="ARBA" id="ARBA00004496"/>
    </source>
</evidence>
<comment type="subcellular location">
    <subcellularLocation>
        <location evidence="1">Cytoplasm</location>
    </subcellularLocation>
</comment>
<dbReference type="InterPro" id="IPR019933">
    <property type="entry name" value="DivIVA_domain"/>
</dbReference>
<keyword evidence="5" id="KW-0175">Coiled coil</keyword>
<evidence type="ECO:0000256" key="8">
    <source>
        <dbReference type="SAM" id="MobiDB-lite"/>
    </source>
</evidence>
<proteinExistence type="predicted"/>
<dbReference type="eggNOG" id="COG3599">
    <property type="taxonomic scope" value="Bacteria"/>
</dbReference>